<dbReference type="EMBL" id="JACHDY010000002">
    <property type="protein sequence ID" value="MBB5316942.1"/>
    <property type="molecule type" value="Genomic_DNA"/>
</dbReference>
<dbReference type="Pfam" id="PF17801">
    <property type="entry name" value="Melibiase_C"/>
    <property type="match status" value="1"/>
</dbReference>
<dbReference type="Gene3D" id="2.60.40.1180">
    <property type="entry name" value="Golgi alpha-mannosidase II"/>
    <property type="match status" value="1"/>
</dbReference>
<evidence type="ECO:0000256" key="3">
    <source>
        <dbReference type="ARBA" id="ARBA00022801"/>
    </source>
</evidence>
<dbReference type="InterPro" id="IPR041233">
    <property type="entry name" value="Melibiase_C"/>
</dbReference>
<keyword evidence="4 5" id="KW-0326">Glycosidase</keyword>
<dbReference type="GO" id="GO:0005975">
    <property type="term" value="P:carbohydrate metabolic process"/>
    <property type="evidence" value="ECO:0007669"/>
    <property type="project" value="InterPro"/>
</dbReference>
<evidence type="ECO:0000256" key="5">
    <source>
        <dbReference type="RuleBase" id="RU361168"/>
    </source>
</evidence>
<dbReference type="GO" id="GO:0004557">
    <property type="term" value="F:alpha-galactosidase activity"/>
    <property type="evidence" value="ECO:0007669"/>
    <property type="project" value="UniProtKB-EC"/>
</dbReference>
<comment type="catalytic activity">
    <reaction evidence="5">
        <text>Hydrolysis of terminal, non-reducing alpha-D-galactose residues in alpha-D-galactosides, including galactose oligosaccharides, galactomannans and galactolipids.</text>
        <dbReference type="EC" id="3.2.1.22"/>
    </reaction>
</comment>
<feature type="transmembrane region" description="Helical" evidence="6">
    <location>
        <begin position="29"/>
        <end position="47"/>
    </location>
</feature>
<dbReference type="CDD" id="cd14792">
    <property type="entry name" value="GH27"/>
    <property type="match status" value="1"/>
</dbReference>
<dbReference type="PROSITE" id="PS51175">
    <property type="entry name" value="CBM6"/>
    <property type="match status" value="2"/>
</dbReference>
<dbReference type="InterPro" id="IPR005084">
    <property type="entry name" value="CBM6"/>
</dbReference>
<keyword evidence="6" id="KW-0472">Membrane</keyword>
<dbReference type="Pfam" id="PF16990">
    <property type="entry name" value="CBM_35"/>
    <property type="match status" value="1"/>
</dbReference>
<keyword evidence="3 5" id="KW-0378">Hydrolase</keyword>
<dbReference type="PANTHER" id="PTHR11452">
    <property type="entry name" value="ALPHA-GALACTOSIDASE/ALPHA-N-ACETYLGALACTOSAMINIDASE"/>
    <property type="match status" value="1"/>
</dbReference>
<comment type="similarity">
    <text evidence="1 5">Belongs to the glycosyl hydrolase 27 family.</text>
</comment>
<evidence type="ECO:0000256" key="4">
    <source>
        <dbReference type="ARBA" id="ARBA00023295"/>
    </source>
</evidence>
<dbReference type="Gene3D" id="2.60.120.260">
    <property type="entry name" value="Galactose-binding domain-like"/>
    <property type="match status" value="2"/>
</dbReference>
<keyword evidence="5" id="KW-1015">Disulfide bond</keyword>
<keyword evidence="6" id="KW-1133">Transmembrane helix</keyword>
<evidence type="ECO:0000256" key="1">
    <source>
        <dbReference type="ARBA" id="ARBA00009743"/>
    </source>
</evidence>
<dbReference type="InterPro" id="IPR017853">
    <property type="entry name" value="GH"/>
</dbReference>
<evidence type="ECO:0000313" key="9">
    <source>
        <dbReference type="Proteomes" id="UP000568106"/>
    </source>
</evidence>
<dbReference type="SUPFAM" id="SSF49785">
    <property type="entry name" value="Galactose-binding domain-like"/>
    <property type="match status" value="2"/>
</dbReference>
<dbReference type="InterPro" id="IPR002241">
    <property type="entry name" value="Glyco_hydro_27"/>
</dbReference>
<sequence length="848" mass="90132">MTEKQFCFAEPRTFQRQVEDQPLRNLHRFLLALFFAAASLFVAVVSVEAQTPGIAERPYLGWSSFSQQTISSNFLTQANMAAQSDALLSSGLQAHGFNYINMDSGWQGSFDAYGRPTPNLTTFPDITALVAHIHENGQKAGIYWIPGVEYPAVVANSPILGTPYHIQDILTVPYQAGNAFGAPGTSPYHYKIDFTKPGAQEYINSVVDLFASWGIDAIKLDAVTPGSYSYDLSIDNRADVAAWGKAIAQSGRPIWFTISWALDKDYLSVWQQYANARRIEGDIDCEGNCATITNWAMASWRFYDLVGWQNDASAAVGWNDLDSLEVMNNTTSGLSSEERQSITTLWAMANAPMYLGGDLTSLDDFGKQILTNDEVLAINQSGHPAKQALGGDTPVWVSDLGDGSYYVAVFNLNAFPSRVTVPWSSLGFANAPSVRDLWNHIELGSYGKAFSTTILGHGVRLLKVKGQGRVQPAEAQSYEAEAATLSGTAVIAACAGCSGGEKVGGLAVGANNTVTFNNVTVRRSGVYQMQIDSLTQGPRSLIYKVNNGPLTTLNVGGGSFFLPSSTTVSVPLNAGVNSLQFGSPTSYPPDMDRIVIRGGGFGAPPLPNSVTYEAENATLAGTVTPPYCEYCSGAAEAGNIGGGSGNTVTFPNVIVDKAGAYLMEIDYLTSGPRSFFMTVNGGTSTELDLNGSSFSLPTSAVISVQLQAGSNTIQFGNATGYAPALDRIAIAPVVESANLSASIVGKAGAQNLRVWKISLNNLGEGRAARSEINTFSLTQSSGDGTCYPKVIGRLPIELGDIVSNGHSNIKVPIDFSKCSNNAQFNVNLVFSANNGADVGSLGGSSEIR</sequence>
<keyword evidence="9" id="KW-1185">Reference proteome</keyword>
<dbReference type="AlphaFoldDB" id="A0A7W8IH61"/>
<dbReference type="Gene3D" id="3.20.20.70">
    <property type="entry name" value="Aldolase class I"/>
    <property type="match status" value="1"/>
</dbReference>
<dbReference type="CDD" id="cd04081">
    <property type="entry name" value="CBM35_galactosidase-like"/>
    <property type="match status" value="2"/>
</dbReference>
<proteinExistence type="inferred from homology"/>
<dbReference type="SUPFAM" id="SSF51445">
    <property type="entry name" value="(Trans)glycosidases"/>
    <property type="match status" value="1"/>
</dbReference>
<evidence type="ECO:0000259" key="7">
    <source>
        <dbReference type="PROSITE" id="PS51175"/>
    </source>
</evidence>
<reference evidence="8" key="1">
    <citation type="submission" date="2020-08" db="EMBL/GenBank/DDBJ databases">
        <title>Genomic Encyclopedia of Type Strains, Phase IV (KMG-V): Genome sequencing to study the core and pangenomes of soil and plant-associated prokaryotes.</title>
        <authorList>
            <person name="Whitman W."/>
        </authorList>
    </citation>
    <scope>NUCLEOTIDE SEQUENCE [LARGE SCALE GENOMIC DNA]</scope>
    <source>
        <strain evidence="8">M8UP27</strain>
    </source>
</reference>
<dbReference type="InterPro" id="IPR013780">
    <property type="entry name" value="Glyco_hydro_b"/>
</dbReference>
<feature type="domain" description="CBM6" evidence="7">
    <location>
        <begin position="476"/>
        <end position="597"/>
    </location>
</feature>
<evidence type="ECO:0000313" key="8">
    <source>
        <dbReference type="EMBL" id="MBB5316942.1"/>
    </source>
</evidence>
<dbReference type="GO" id="GO:0030246">
    <property type="term" value="F:carbohydrate binding"/>
    <property type="evidence" value="ECO:0007669"/>
    <property type="project" value="InterPro"/>
</dbReference>
<dbReference type="EC" id="3.2.1.22" evidence="5"/>
<feature type="domain" description="CBM6" evidence="7">
    <location>
        <begin position="610"/>
        <end position="731"/>
    </location>
</feature>
<name>A0A7W8IH61_9BACT</name>
<keyword evidence="2" id="KW-0732">Signal</keyword>
<gene>
    <name evidence="8" type="ORF">HDF09_001611</name>
</gene>
<evidence type="ECO:0000256" key="2">
    <source>
        <dbReference type="ARBA" id="ARBA00022729"/>
    </source>
</evidence>
<dbReference type="Proteomes" id="UP000568106">
    <property type="component" value="Unassembled WGS sequence"/>
</dbReference>
<organism evidence="8 9">
    <name type="scientific">Tunturiibacter empetritectus</name>
    <dbReference type="NCBI Taxonomy" id="3069691"/>
    <lineage>
        <taxon>Bacteria</taxon>
        <taxon>Pseudomonadati</taxon>
        <taxon>Acidobacteriota</taxon>
        <taxon>Terriglobia</taxon>
        <taxon>Terriglobales</taxon>
        <taxon>Acidobacteriaceae</taxon>
        <taxon>Tunturiibacter</taxon>
    </lineage>
</organism>
<dbReference type="Pfam" id="PF16499">
    <property type="entry name" value="Melibiase_2"/>
    <property type="match status" value="1"/>
</dbReference>
<dbReference type="SUPFAM" id="SSF51011">
    <property type="entry name" value="Glycosyl hydrolase domain"/>
    <property type="match status" value="1"/>
</dbReference>
<keyword evidence="6" id="KW-0812">Transmembrane</keyword>
<accession>A0A7W8IH61</accession>
<dbReference type="PANTHER" id="PTHR11452:SF33">
    <property type="entry name" value="ALPHA-GALACTOSIDASE 2"/>
    <property type="match status" value="1"/>
</dbReference>
<dbReference type="InterPro" id="IPR008979">
    <property type="entry name" value="Galactose-bd-like_sf"/>
</dbReference>
<dbReference type="InterPro" id="IPR013785">
    <property type="entry name" value="Aldolase_TIM"/>
</dbReference>
<comment type="caution">
    <text evidence="8">The sequence shown here is derived from an EMBL/GenBank/DDBJ whole genome shotgun (WGS) entry which is preliminary data.</text>
</comment>
<dbReference type="PRINTS" id="PR00740">
    <property type="entry name" value="GLHYDRLASE27"/>
</dbReference>
<evidence type="ECO:0000256" key="6">
    <source>
        <dbReference type="SAM" id="Phobius"/>
    </source>
</evidence>
<protein>
    <recommendedName>
        <fullName evidence="5">Alpha-galactosidase</fullName>
        <ecNumber evidence="5">3.2.1.22</ecNumber>
    </recommendedName>
    <alternativeName>
        <fullName evidence="5">Melibiase</fullName>
    </alternativeName>
</protein>